<name>A0A9P0EXX6_BEMTA</name>
<dbReference type="KEGG" id="btab:109038846"/>
<dbReference type="InterPro" id="IPR019339">
    <property type="entry name" value="CIR_N_dom"/>
</dbReference>
<evidence type="ECO:0000313" key="3">
    <source>
        <dbReference type="EMBL" id="CAH0381512.1"/>
    </source>
</evidence>
<feature type="domain" description="CBF1-interacting co-repressor CIR N-terminal" evidence="2">
    <location>
        <begin position="8"/>
        <end position="44"/>
    </location>
</feature>
<feature type="compositionally biased region" description="Basic residues" evidence="1">
    <location>
        <begin position="284"/>
        <end position="304"/>
    </location>
</feature>
<feature type="compositionally biased region" description="Basic and acidic residues" evidence="1">
    <location>
        <begin position="221"/>
        <end position="232"/>
    </location>
</feature>
<feature type="region of interest" description="Disordered" evidence="1">
    <location>
        <begin position="58"/>
        <end position="77"/>
    </location>
</feature>
<protein>
    <recommendedName>
        <fullName evidence="2">CBF1-interacting co-repressor CIR N-terminal domain-containing protein</fullName>
    </recommendedName>
</protein>
<dbReference type="Pfam" id="PF10197">
    <property type="entry name" value="Cir_N"/>
    <property type="match status" value="1"/>
</dbReference>
<organism evidence="3 4">
    <name type="scientific">Bemisia tabaci</name>
    <name type="common">Sweetpotato whitefly</name>
    <name type="synonym">Aleurodes tabaci</name>
    <dbReference type="NCBI Taxonomy" id="7038"/>
    <lineage>
        <taxon>Eukaryota</taxon>
        <taxon>Metazoa</taxon>
        <taxon>Ecdysozoa</taxon>
        <taxon>Arthropoda</taxon>
        <taxon>Hexapoda</taxon>
        <taxon>Insecta</taxon>
        <taxon>Pterygota</taxon>
        <taxon>Neoptera</taxon>
        <taxon>Paraneoptera</taxon>
        <taxon>Hemiptera</taxon>
        <taxon>Sternorrhyncha</taxon>
        <taxon>Aleyrodoidea</taxon>
        <taxon>Aleyrodidae</taxon>
        <taxon>Aleyrodinae</taxon>
        <taxon>Bemisia</taxon>
    </lineage>
</organism>
<gene>
    <name evidence="3" type="ORF">BEMITA_LOCUS1156</name>
</gene>
<feature type="compositionally biased region" description="Basic and acidic residues" evidence="1">
    <location>
        <begin position="244"/>
        <end position="253"/>
    </location>
</feature>
<proteinExistence type="predicted"/>
<dbReference type="SMART" id="SM01083">
    <property type="entry name" value="Cir_N"/>
    <property type="match status" value="1"/>
</dbReference>
<dbReference type="Proteomes" id="UP001152759">
    <property type="component" value="Chromosome 1"/>
</dbReference>
<sequence>MNILPKKRWHVRTKDNIARVRRDEAQAAEEEREKLRRIQLAEKEARIEFLKKKARAQYHHEETKLEEEKEVKVTDGTSEPEHVNFFKDIEEGLVKFTGKNAEHDKEIKEEKEKYEKQIGYLTYLGQDTNEATGKVSWYNKAPDSHEQLSIEDANNECSLKAKLFLDPLKSIKIYTSLMSKSRPKANSVIPPSTSSNFSNTIRAPSLIPSAKSISSNCVAVKRNESSRREIGKAKLKKRKKTKRRDSDRVDNKSSSHRSRSQSEKRPQRMDDSSSEHSSVSLTHSSRKKKKKHEQNSHNRHKSKKICSASGSKRSKSDSNGLSKRRKSKKVYKNKRSQKSDSSSNSDSDSSASHSSSSSSDSSSTSCSLSDSSTSREGEKIKIHPSSQASVDELRAQRLKREAEEKMKAQKLLARLRGEVLPEDKPSQPVLQQKYNSQFNPHLAKQNYADEIKRSRPKR</sequence>
<feature type="compositionally biased region" description="Polar residues" evidence="1">
    <location>
        <begin position="189"/>
        <end position="198"/>
    </location>
</feature>
<evidence type="ECO:0000259" key="2">
    <source>
        <dbReference type="SMART" id="SM01083"/>
    </source>
</evidence>
<feature type="region of interest" description="Disordered" evidence="1">
    <location>
        <begin position="217"/>
        <end position="392"/>
    </location>
</feature>
<dbReference type="EMBL" id="OU963862">
    <property type="protein sequence ID" value="CAH0381512.1"/>
    <property type="molecule type" value="Genomic_DNA"/>
</dbReference>
<evidence type="ECO:0000256" key="1">
    <source>
        <dbReference type="SAM" id="MobiDB-lite"/>
    </source>
</evidence>
<feature type="region of interest" description="Disordered" evidence="1">
    <location>
        <begin position="179"/>
        <end position="198"/>
    </location>
</feature>
<dbReference type="PANTHER" id="PTHR22093">
    <property type="entry name" value="LEUKOCYTE RECEPTOR CLUSTER LRC MEMBER 1"/>
    <property type="match status" value="1"/>
</dbReference>
<accession>A0A9P0EXX6</accession>
<dbReference type="InterPro" id="IPR039875">
    <property type="entry name" value="LENG1-like"/>
</dbReference>
<dbReference type="AlphaFoldDB" id="A0A9P0EXX6"/>
<feature type="compositionally biased region" description="Basic residues" evidence="1">
    <location>
        <begin position="233"/>
        <end position="243"/>
    </location>
</feature>
<feature type="compositionally biased region" description="Low complexity" evidence="1">
    <location>
        <begin position="339"/>
        <end position="372"/>
    </location>
</feature>
<feature type="compositionally biased region" description="Basic residues" evidence="1">
    <location>
        <begin position="322"/>
        <end position="336"/>
    </location>
</feature>
<reference evidence="3" key="1">
    <citation type="submission" date="2021-12" db="EMBL/GenBank/DDBJ databases">
        <authorList>
            <person name="King R."/>
        </authorList>
    </citation>
    <scope>NUCLEOTIDE SEQUENCE</scope>
</reference>
<keyword evidence="4" id="KW-1185">Reference proteome</keyword>
<evidence type="ECO:0000313" key="4">
    <source>
        <dbReference type="Proteomes" id="UP001152759"/>
    </source>
</evidence>
<dbReference type="PANTHER" id="PTHR22093:SF0">
    <property type="entry name" value="LEUKOCYTE RECEPTOR CLUSTER MEMBER 1"/>
    <property type="match status" value="1"/>
</dbReference>
<feature type="compositionally biased region" description="Basic and acidic residues" evidence="1">
    <location>
        <begin position="260"/>
        <end position="274"/>
    </location>
</feature>